<evidence type="ECO:0000256" key="1">
    <source>
        <dbReference type="SAM" id="Phobius"/>
    </source>
</evidence>
<dbReference type="EMBL" id="LAZR01000677">
    <property type="protein sequence ID" value="KKN60948.1"/>
    <property type="molecule type" value="Genomic_DNA"/>
</dbReference>
<dbReference type="InterPro" id="IPR025328">
    <property type="entry name" value="DUF4234"/>
</dbReference>
<feature type="transmembrane region" description="Helical" evidence="1">
    <location>
        <begin position="104"/>
        <end position="126"/>
    </location>
</feature>
<dbReference type="AlphaFoldDB" id="A0A0F9V4Z4"/>
<keyword evidence="1" id="KW-0472">Membrane</keyword>
<keyword evidence="1" id="KW-1133">Transmembrane helix</keyword>
<keyword evidence="1" id="KW-0812">Transmembrane</keyword>
<protein>
    <recommendedName>
        <fullName evidence="2">DUF4234 domain-containing protein</fullName>
    </recommendedName>
</protein>
<sequence length="222" mass="26843">MQNNYQKLQRIQDDAVFTDRRLINWWLFLILTIITAGIFYVIEMFIRMFRRDTHFDRMQELFETYLDITKDASIKTGIDVSDQIAKIEGRLKQAQFTLLRPKHALLWAILIPLTGGLVNLYTYYFLMVDWYDIQTLEQEMMHEFSSVWYKLGITQHRIKVRRSLPQRNYWLYLFLSIITLGIWALYWDYVIHTDPDLVFVENRIWETMVIENLRQADIQKAA</sequence>
<evidence type="ECO:0000313" key="3">
    <source>
        <dbReference type="EMBL" id="KKN60948.1"/>
    </source>
</evidence>
<feature type="transmembrane region" description="Helical" evidence="1">
    <location>
        <begin position="23"/>
        <end position="42"/>
    </location>
</feature>
<accession>A0A0F9V4Z4</accession>
<gene>
    <name evidence="3" type="ORF">LCGC14_0526900</name>
</gene>
<reference evidence="3" key="1">
    <citation type="journal article" date="2015" name="Nature">
        <title>Complex archaea that bridge the gap between prokaryotes and eukaryotes.</title>
        <authorList>
            <person name="Spang A."/>
            <person name="Saw J.H."/>
            <person name="Jorgensen S.L."/>
            <person name="Zaremba-Niedzwiedzka K."/>
            <person name="Martijn J."/>
            <person name="Lind A.E."/>
            <person name="van Eijk R."/>
            <person name="Schleper C."/>
            <person name="Guy L."/>
            <person name="Ettema T.J."/>
        </authorList>
    </citation>
    <scope>NUCLEOTIDE SEQUENCE</scope>
</reference>
<name>A0A0F9V4Z4_9ZZZZ</name>
<feature type="domain" description="DUF4234" evidence="2">
    <location>
        <begin position="167"/>
        <end position="195"/>
    </location>
</feature>
<proteinExistence type="predicted"/>
<evidence type="ECO:0000259" key="2">
    <source>
        <dbReference type="Pfam" id="PF14018"/>
    </source>
</evidence>
<dbReference type="Pfam" id="PF14018">
    <property type="entry name" value="DUF4234"/>
    <property type="match status" value="1"/>
</dbReference>
<comment type="caution">
    <text evidence="3">The sequence shown here is derived from an EMBL/GenBank/DDBJ whole genome shotgun (WGS) entry which is preliminary data.</text>
</comment>
<organism evidence="3">
    <name type="scientific">marine sediment metagenome</name>
    <dbReference type="NCBI Taxonomy" id="412755"/>
    <lineage>
        <taxon>unclassified sequences</taxon>
        <taxon>metagenomes</taxon>
        <taxon>ecological metagenomes</taxon>
    </lineage>
</organism>
<feature type="transmembrane region" description="Helical" evidence="1">
    <location>
        <begin position="169"/>
        <end position="187"/>
    </location>
</feature>